<dbReference type="PANTHER" id="PTHR47524:SF1">
    <property type="entry name" value="20S RRNA ACCUMULATION PROTEIN 4"/>
    <property type="match status" value="1"/>
</dbReference>
<evidence type="ECO:0000256" key="1">
    <source>
        <dbReference type="SAM" id="MobiDB-lite"/>
    </source>
</evidence>
<dbReference type="AlphaFoldDB" id="A0AAE0U034"/>
<dbReference type="GO" id="GO:0030490">
    <property type="term" value="P:maturation of SSU-rRNA"/>
    <property type="evidence" value="ECO:0007669"/>
    <property type="project" value="TreeGrafter"/>
</dbReference>
<dbReference type="Proteomes" id="UP001285441">
    <property type="component" value="Unassembled WGS sequence"/>
</dbReference>
<keyword evidence="4" id="KW-1185">Reference proteome</keyword>
<evidence type="ECO:0000259" key="2">
    <source>
        <dbReference type="Pfam" id="PF04194"/>
    </source>
</evidence>
<sequence>MVLLLQLNGELPEQFPGHERRIYIVSCRRKSCRRKEGSIRAIRGVKIAPGSPSVVSKQAKEAAAKEAKPAKEPVALPKASTLGLGESLFGGKPTAGGPARANPFASPSAGSNPFAPKAAGAANPFAKPSPAAAPAAVEPPKAVDATVEALPKTFAETLSLNNTQSSSDPSPPREPWPETDKQPQAYPVRWLADAEYEALDPNPPMPEQATSMEIDTADAGGSGGGKEDKEVYESAMDATFQKFADRVGQNPDQCIRYEFAGQPLLYSKGDAVGKLLHVSADSGAKVVTTSGKGAIPRCENCGAGRVFEVQLAPHAIEELELEEDELDGMEWGTIITGVCEKDCQERGVPDGEAGYLEEWVGVQWEELTASR</sequence>
<name>A0AAE0U034_9PEZI</name>
<evidence type="ECO:0000313" key="3">
    <source>
        <dbReference type="EMBL" id="KAK3385705.1"/>
    </source>
</evidence>
<proteinExistence type="predicted"/>
<comment type="caution">
    <text evidence="3">The sequence shown here is derived from an EMBL/GenBank/DDBJ whole genome shotgun (WGS) entry which is preliminary data.</text>
</comment>
<dbReference type="EMBL" id="JAULSW010000004">
    <property type="protein sequence ID" value="KAK3385705.1"/>
    <property type="molecule type" value="Genomic_DNA"/>
</dbReference>
<feature type="region of interest" description="Disordered" evidence="1">
    <location>
        <begin position="158"/>
        <end position="184"/>
    </location>
</feature>
<dbReference type="InterPro" id="IPR007320">
    <property type="entry name" value="PDCD2_C"/>
</dbReference>
<reference evidence="3" key="1">
    <citation type="journal article" date="2023" name="Mol. Phylogenet. Evol.">
        <title>Genome-scale phylogeny and comparative genomics of the fungal order Sordariales.</title>
        <authorList>
            <person name="Hensen N."/>
            <person name="Bonometti L."/>
            <person name="Westerberg I."/>
            <person name="Brannstrom I.O."/>
            <person name="Guillou S."/>
            <person name="Cros-Aarteil S."/>
            <person name="Calhoun S."/>
            <person name="Haridas S."/>
            <person name="Kuo A."/>
            <person name="Mondo S."/>
            <person name="Pangilinan J."/>
            <person name="Riley R."/>
            <person name="LaButti K."/>
            <person name="Andreopoulos B."/>
            <person name="Lipzen A."/>
            <person name="Chen C."/>
            <person name="Yan M."/>
            <person name="Daum C."/>
            <person name="Ng V."/>
            <person name="Clum A."/>
            <person name="Steindorff A."/>
            <person name="Ohm R.A."/>
            <person name="Martin F."/>
            <person name="Silar P."/>
            <person name="Natvig D.O."/>
            <person name="Lalanne C."/>
            <person name="Gautier V."/>
            <person name="Ament-Velasquez S.L."/>
            <person name="Kruys A."/>
            <person name="Hutchinson M.I."/>
            <person name="Powell A.J."/>
            <person name="Barry K."/>
            <person name="Miller A.N."/>
            <person name="Grigoriev I.V."/>
            <person name="Debuchy R."/>
            <person name="Gladieux P."/>
            <person name="Hiltunen Thoren M."/>
            <person name="Johannesson H."/>
        </authorList>
    </citation>
    <scope>NUCLEOTIDE SEQUENCE</scope>
    <source>
        <strain evidence="3">CBS 232.78</strain>
    </source>
</reference>
<feature type="compositionally biased region" description="Polar residues" evidence="1">
    <location>
        <begin position="158"/>
        <end position="168"/>
    </location>
</feature>
<dbReference type="GO" id="GO:0005737">
    <property type="term" value="C:cytoplasm"/>
    <property type="evidence" value="ECO:0007669"/>
    <property type="project" value="InterPro"/>
</dbReference>
<feature type="compositionally biased region" description="Low complexity" evidence="1">
    <location>
        <begin position="112"/>
        <end position="137"/>
    </location>
</feature>
<accession>A0AAE0U034</accession>
<organism evidence="3 4">
    <name type="scientific">Podospora didyma</name>
    <dbReference type="NCBI Taxonomy" id="330526"/>
    <lineage>
        <taxon>Eukaryota</taxon>
        <taxon>Fungi</taxon>
        <taxon>Dikarya</taxon>
        <taxon>Ascomycota</taxon>
        <taxon>Pezizomycotina</taxon>
        <taxon>Sordariomycetes</taxon>
        <taxon>Sordariomycetidae</taxon>
        <taxon>Sordariales</taxon>
        <taxon>Podosporaceae</taxon>
        <taxon>Podospora</taxon>
    </lineage>
</organism>
<feature type="region of interest" description="Disordered" evidence="1">
    <location>
        <begin position="87"/>
        <end position="137"/>
    </location>
</feature>
<protein>
    <submittedName>
        <fullName evidence="3">Programmed cell death protein 2</fullName>
    </submittedName>
</protein>
<dbReference type="Pfam" id="PF04194">
    <property type="entry name" value="PDCD2_C"/>
    <property type="match status" value="1"/>
</dbReference>
<feature type="domain" description="Programmed cell death protein 2 C-terminal" evidence="2">
    <location>
        <begin position="237"/>
        <end position="364"/>
    </location>
</feature>
<reference evidence="3" key="2">
    <citation type="submission" date="2023-06" db="EMBL/GenBank/DDBJ databases">
        <authorList>
            <consortium name="Lawrence Berkeley National Laboratory"/>
            <person name="Haridas S."/>
            <person name="Hensen N."/>
            <person name="Bonometti L."/>
            <person name="Westerberg I."/>
            <person name="Brannstrom I.O."/>
            <person name="Guillou S."/>
            <person name="Cros-Aarteil S."/>
            <person name="Calhoun S."/>
            <person name="Kuo A."/>
            <person name="Mondo S."/>
            <person name="Pangilinan J."/>
            <person name="Riley R."/>
            <person name="LaButti K."/>
            <person name="Andreopoulos B."/>
            <person name="Lipzen A."/>
            <person name="Chen C."/>
            <person name="Yanf M."/>
            <person name="Daum C."/>
            <person name="Ng V."/>
            <person name="Clum A."/>
            <person name="Steindorff A."/>
            <person name="Ohm R."/>
            <person name="Martin F."/>
            <person name="Silar P."/>
            <person name="Natvig D."/>
            <person name="Lalanne C."/>
            <person name="Gautier V."/>
            <person name="Ament-velasquez S.L."/>
            <person name="Kruys A."/>
            <person name="Hutchinson M.I."/>
            <person name="Powell A.J."/>
            <person name="Barry K."/>
            <person name="Miller A.N."/>
            <person name="Grigoriev I.V."/>
            <person name="Debuchy R."/>
            <person name="Gladieux P."/>
            <person name="Thoren M.H."/>
            <person name="Johannesson H."/>
        </authorList>
    </citation>
    <scope>NUCLEOTIDE SEQUENCE</scope>
    <source>
        <strain evidence="3">CBS 232.78</strain>
    </source>
</reference>
<dbReference type="PANTHER" id="PTHR47524">
    <property type="entry name" value="20S RRNA ACCUMULATION PROTEIN 4"/>
    <property type="match status" value="1"/>
</dbReference>
<gene>
    <name evidence="3" type="ORF">B0H63DRAFT_473438</name>
</gene>
<evidence type="ECO:0000313" key="4">
    <source>
        <dbReference type="Proteomes" id="UP001285441"/>
    </source>
</evidence>